<dbReference type="InterPro" id="IPR022727">
    <property type="entry name" value="Cuticle_C1"/>
</dbReference>
<keyword evidence="4" id="KW-1185">Reference proteome</keyword>
<organism evidence="4 5">
    <name type="scientific">Glossina fuscipes</name>
    <dbReference type="NCBI Taxonomy" id="7396"/>
    <lineage>
        <taxon>Eukaryota</taxon>
        <taxon>Metazoa</taxon>
        <taxon>Ecdysozoa</taxon>
        <taxon>Arthropoda</taxon>
        <taxon>Hexapoda</taxon>
        <taxon>Insecta</taxon>
        <taxon>Pterygota</taxon>
        <taxon>Neoptera</taxon>
        <taxon>Endopterygota</taxon>
        <taxon>Diptera</taxon>
        <taxon>Brachycera</taxon>
        <taxon>Muscomorpha</taxon>
        <taxon>Hippoboscoidea</taxon>
        <taxon>Glossinidae</taxon>
        <taxon>Glossina</taxon>
    </lineage>
</organism>
<reference evidence="5" key="1">
    <citation type="submission" date="2025-08" db="UniProtKB">
        <authorList>
            <consortium name="RefSeq"/>
        </authorList>
    </citation>
    <scope>IDENTIFICATION</scope>
    <source>
        <tissue evidence="5">Whole body pupa</tissue>
    </source>
</reference>
<dbReference type="RefSeq" id="XP_037889836.1">
    <property type="nucleotide sequence ID" value="XM_038033908.1"/>
</dbReference>
<keyword evidence="2" id="KW-0677">Repeat</keyword>
<name>A0A9C5YXS6_9MUSC</name>
<accession>A0A9C5YXS6</accession>
<protein>
    <submittedName>
        <fullName evidence="5">Cuticle protein 16.5 isoform X1</fullName>
    </submittedName>
</protein>
<feature type="chain" id="PRO_5038821839" evidence="3">
    <location>
        <begin position="27"/>
        <end position="231"/>
    </location>
</feature>
<evidence type="ECO:0000313" key="4">
    <source>
        <dbReference type="Proteomes" id="UP000092443"/>
    </source>
</evidence>
<evidence type="ECO:0000256" key="3">
    <source>
        <dbReference type="SAM" id="SignalP"/>
    </source>
</evidence>
<dbReference type="PANTHER" id="PTHR39068">
    <property type="entry name" value="LARVAL/PUPAL CUTICLE PROTEIN H1C-LIKE PROTEIN-RELATED"/>
    <property type="match status" value="1"/>
</dbReference>
<dbReference type="GO" id="GO:0042302">
    <property type="term" value="F:structural constituent of cuticle"/>
    <property type="evidence" value="ECO:0007669"/>
    <property type="project" value="UniProtKB-KW"/>
</dbReference>
<dbReference type="KEGG" id="gfs:119637707"/>
<proteinExistence type="predicted"/>
<dbReference type="GeneID" id="119637707"/>
<feature type="signal peptide" evidence="3">
    <location>
        <begin position="1"/>
        <end position="26"/>
    </location>
</feature>
<evidence type="ECO:0000313" key="5">
    <source>
        <dbReference type="RefSeq" id="XP_037889836.1"/>
    </source>
</evidence>
<sequence length="231" mass="23318">MNGKGVKEPKHIIIFVLLALIACAYAMPGGPAAYAISAAAADAESFGQTQEHTVKGHYGQNSQSEYSTAVETAHSSSHVQRTSHSNDVYAAAPVAAPVAHAVAAPVAHAAPAISVSHAVPSYAHGYTYAAAAPSLSHSYVAHAPAVAAVKYTAAPVIAHGALVGSHGYAAHYAAAAPAYTAHYAAAPTYTAHYAAAPAYTAHYAAAPAYVKTVAAAPAVVHTSFSGHGVHY</sequence>
<dbReference type="PROSITE" id="PS51257">
    <property type="entry name" value="PROKAR_LIPOPROTEIN"/>
    <property type="match status" value="1"/>
</dbReference>
<evidence type="ECO:0000256" key="1">
    <source>
        <dbReference type="ARBA" id="ARBA00022460"/>
    </source>
</evidence>
<keyword evidence="1" id="KW-0193">Cuticle</keyword>
<gene>
    <name evidence="5" type="primary">LOC119637707</name>
</gene>
<keyword evidence="3" id="KW-0732">Signal</keyword>
<dbReference type="Proteomes" id="UP000092443">
    <property type="component" value="Unplaced"/>
</dbReference>
<dbReference type="PANTHER" id="PTHR39068:SF4">
    <property type="entry name" value="AGAP000382-PA"/>
    <property type="match status" value="1"/>
</dbReference>
<dbReference type="AlphaFoldDB" id="A0A9C5YXS6"/>
<evidence type="ECO:0000256" key="2">
    <source>
        <dbReference type="ARBA" id="ARBA00022737"/>
    </source>
</evidence>